<evidence type="ECO:0000256" key="8">
    <source>
        <dbReference type="SAM" id="SignalP"/>
    </source>
</evidence>
<keyword evidence="6 7" id="KW-0998">Cell outer membrane</keyword>
<dbReference type="Gene3D" id="2.40.170.20">
    <property type="entry name" value="TonB-dependent receptor, beta-barrel domain"/>
    <property type="match status" value="1"/>
</dbReference>
<evidence type="ECO:0000313" key="10">
    <source>
        <dbReference type="EMBL" id="KGE86715.1"/>
    </source>
</evidence>
<keyword evidence="8" id="KW-0732">Signal</keyword>
<feature type="domain" description="TonB-dependent receptor plug" evidence="9">
    <location>
        <begin position="112"/>
        <end position="235"/>
    </location>
</feature>
<dbReference type="InterPro" id="IPR012910">
    <property type="entry name" value="Plug_dom"/>
</dbReference>
<dbReference type="InterPro" id="IPR037066">
    <property type="entry name" value="Plug_dom_sf"/>
</dbReference>
<protein>
    <recommendedName>
        <fullName evidence="9">TonB-dependent receptor plug domain-containing protein</fullName>
    </recommendedName>
</protein>
<accession>A0A098S3K1</accession>
<dbReference type="Pfam" id="PF07715">
    <property type="entry name" value="Plug"/>
    <property type="match status" value="1"/>
</dbReference>
<dbReference type="AlphaFoldDB" id="A0A098S3K1"/>
<dbReference type="Proteomes" id="UP000029736">
    <property type="component" value="Unassembled WGS sequence"/>
</dbReference>
<proteinExistence type="inferred from homology"/>
<evidence type="ECO:0000259" key="9">
    <source>
        <dbReference type="Pfam" id="PF07715"/>
    </source>
</evidence>
<keyword evidence="2 7" id="KW-0813">Transport</keyword>
<dbReference type="InterPro" id="IPR023997">
    <property type="entry name" value="TonB-dep_OMP_SusC/RagA_CS"/>
</dbReference>
<comment type="caution">
    <text evidence="10">The sequence shown here is derived from an EMBL/GenBank/DDBJ whole genome shotgun (WGS) entry which is preliminary data.</text>
</comment>
<sequence length="1024" mass="110829">MSKKLLTTLCFAMLLAFPLVAQQTVTGTVTSDGESLIGVNIIEKGTSNGVLTDLDGNYSIKVGEDATLVFSYTGYETQEVAVGSQTKIDVELSAGVNLDEVVVTALGIQKEKKALTYSVSEVDPAGFAEAREMNVVNSLSGKVAGVNVSTTSTGAAGSSRVVIRGNNSLSGTNQPLYVVDGIPIDNTNLGSAGMWGGSDGGDGISSINPEDIETISVLKGASAAALYGYRSANGVILITTKSGRKRKGIGVEFNSSVRTESLINTYDFQREYGHGRNGTAPTTVDQALEEQLYAWGEPLDANRNVMQFDGVERPYGDAGDNIDRFYETGLTFINTLTLTGGSDKVNFRFSASNLDNSDIMPNSGLTRRNFTLRTNAQLSERFSASVSAMYVHEQADNRPRLSDSPGNANYTAWSLPATIDVETLQGDPNKLGAGEDGTELQFNDNVFVTNPYWAAHQFDNDSKKDRLMGKVQLQYDIVGGLYARGRIGLDRFTNRTRNLTPYGTAYSPRGQLSEGQREVQELNTELLLGYDQDLTDNISISVFAGGNQQRNFSESLGGSGNNFNIPFLHAIGNLQNQSVNYGFSEWQVNSLFGSAEVGLMRAFYVNGTYRNDWFSTLTSPIEGAGGDNNQGYYSAGVSAVLSDLLVMPRTIDFLKLRASYATGSGPGVAASPYQLNLTYGIFGQGHLGQALGGITNGSIPNANLIPLLTKELEFGLDMRLFTGRLGIDLTYYDRTTENDIISAAVSSTSGFGSKIVNLGEMSNKGIELLLTGTPIKTQDFTWDINLNYAYNDNVVVSLLDPENDEETIRGDESRTRSAYIEHVEGLPYSQVAGFAYVRDEAGEIVLDDNGLPQQGEFTHFGTGVAPTMVGFGSTFRYKNFSLNFLIDSRWGGKIYSATNAFAYLRGLHKETLEGRETGIGSIPAEDVEDYYGRIYSITEQFVYDADYIKLRQVQFTYNLPSSVIANLPISGLNVGIGARNVGLLYSAADNIDPESTYNVGNAQGLEMFGVPATRSIQFNLGVRF</sequence>
<dbReference type="InterPro" id="IPR036942">
    <property type="entry name" value="Beta-barrel_TonB_sf"/>
</dbReference>
<evidence type="ECO:0000256" key="3">
    <source>
        <dbReference type="ARBA" id="ARBA00022452"/>
    </source>
</evidence>
<evidence type="ECO:0000256" key="4">
    <source>
        <dbReference type="ARBA" id="ARBA00022692"/>
    </source>
</evidence>
<keyword evidence="4 7" id="KW-0812">Transmembrane</keyword>
<dbReference type="InterPro" id="IPR023996">
    <property type="entry name" value="TonB-dep_OMP_SusC/RagA"/>
</dbReference>
<dbReference type="SUPFAM" id="SSF56935">
    <property type="entry name" value="Porins"/>
    <property type="match status" value="1"/>
</dbReference>
<keyword evidence="3 7" id="KW-1134">Transmembrane beta strand</keyword>
<evidence type="ECO:0000313" key="11">
    <source>
        <dbReference type="Proteomes" id="UP000029736"/>
    </source>
</evidence>
<dbReference type="Gene3D" id="2.60.40.1120">
    <property type="entry name" value="Carboxypeptidase-like, regulatory domain"/>
    <property type="match status" value="1"/>
</dbReference>
<keyword evidence="11" id="KW-1185">Reference proteome</keyword>
<evidence type="ECO:0000256" key="7">
    <source>
        <dbReference type="PROSITE-ProRule" id="PRU01360"/>
    </source>
</evidence>
<dbReference type="Gene3D" id="2.170.130.10">
    <property type="entry name" value="TonB-dependent receptor, plug domain"/>
    <property type="match status" value="1"/>
</dbReference>
<evidence type="ECO:0000256" key="5">
    <source>
        <dbReference type="ARBA" id="ARBA00023136"/>
    </source>
</evidence>
<evidence type="ECO:0000256" key="6">
    <source>
        <dbReference type="ARBA" id="ARBA00023237"/>
    </source>
</evidence>
<reference evidence="10 11" key="1">
    <citation type="journal article" date="2014" name="Int. J. Syst. Evol. Microbiol.">
        <title>Phaeodactylibacter xiamenensis gen. nov., sp. nov., a member of the family Saprospiraceae isolated from the marine alga Phaeodactylum tricornutum.</title>
        <authorList>
            <person name="Chen Z.Jr."/>
            <person name="Lei X."/>
            <person name="Lai Q."/>
            <person name="Li Y."/>
            <person name="Zhang B."/>
            <person name="Zhang J."/>
            <person name="Zhang H."/>
            <person name="Yang L."/>
            <person name="Zheng W."/>
            <person name="Tian Y."/>
            <person name="Yu Z."/>
            <person name="Xu H.Jr."/>
            <person name="Zheng T."/>
        </authorList>
    </citation>
    <scope>NUCLEOTIDE SEQUENCE [LARGE SCALE GENOMIC DNA]</scope>
    <source>
        <strain evidence="10 11">KD52</strain>
    </source>
</reference>
<keyword evidence="5 7" id="KW-0472">Membrane</keyword>
<comment type="similarity">
    <text evidence="7">Belongs to the TonB-dependent receptor family.</text>
</comment>
<dbReference type="InterPro" id="IPR039426">
    <property type="entry name" value="TonB-dep_rcpt-like"/>
</dbReference>
<dbReference type="STRING" id="1524460.IX84_19760"/>
<dbReference type="NCBIfam" id="TIGR04057">
    <property type="entry name" value="SusC_RagA_signa"/>
    <property type="match status" value="1"/>
</dbReference>
<gene>
    <name evidence="10" type="ORF">IX84_19760</name>
</gene>
<dbReference type="SUPFAM" id="SSF49464">
    <property type="entry name" value="Carboxypeptidase regulatory domain-like"/>
    <property type="match status" value="1"/>
</dbReference>
<feature type="signal peptide" evidence="8">
    <location>
        <begin position="1"/>
        <end position="21"/>
    </location>
</feature>
<evidence type="ECO:0000256" key="1">
    <source>
        <dbReference type="ARBA" id="ARBA00004571"/>
    </source>
</evidence>
<dbReference type="GO" id="GO:0009279">
    <property type="term" value="C:cell outer membrane"/>
    <property type="evidence" value="ECO:0007669"/>
    <property type="project" value="UniProtKB-SubCell"/>
</dbReference>
<dbReference type="OrthoDB" id="9768177at2"/>
<dbReference type="Pfam" id="PF13715">
    <property type="entry name" value="CarbopepD_reg_2"/>
    <property type="match status" value="1"/>
</dbReference>
<dbReference type="InterPro" id="IPR008969">
    <property type="entry name" value="CarboxyPept-like_regulatory"/>
</dbReference>
<comment type="subcellular location">
    <subcellularLocation>
        <location evidence="1 7">Cell outer membrane</location>
        <topology evidence="1 7">Multi-pass membrane protein</topology>
    </subcellularLocation>
</comment>
<dbReference type="EMBL" id="JPOS01000075">
    <property type="protein sequence ID" value="KGE86715.1"/>
    <property type="molecule type" value="Genomic_DNA"/>
</dbReference>
<evidence type="ECO:0000256" key="2">
    <source>
        <dbReference type="ARBA" id="ARBA00022448"/>
    </source>
</evidence>
<name>A0A098S3K1_9BACT</name>
<dbReference type="RefSeq" id="WP_044224247.1">
    <property type="nucleotide sequence ID" value="NZ_JBKAGJ010000016.1"/>
</dbReference>
<dbReference type="NCBIfam" id="TIGR04056">
    <property type="entry name" value="OMP_RagA_SusC"/>
    <property type="match status" value="1"/>
</dbReference>
<feature type="chain" id="PRO_5001939825" description="TonB-dependent receptor plug domain-containing protein" evidence="8">
    <location>
        <begin position="22"/>
        <end position="1024"/>
    </location>
</feature>
<dbReference type="PROSITE" id="PS52016">
    <property type="entry name" value="TONB_DEPENDENT_REC_3"/>
    <property type="match status" value="1"/>
</dbReference>
<organism evidence="10 11">
    <name type="scientific">Phaeodactylibacter xiamenensis</name>
    <dbReference type="NCBI Taxonomy" id="1524460"/>
    <lineage>
        <taxon>Bacteria</taxon>
        <taxon>Pseudomonadati</taxon>
        <taxon>Bacteroidota</taxon>
        <taxon>Saprospiria</taxon>
        <taxon>Saprospirales</taxon>
        <taxon>Haliscomenobacteraceae</taxon>
        <taxon>Phaeodactylibacter</taxon>
    </lineage>
</organism>